<keyword evidence="1" id="KW-0343">GTPase activation</keyword>
<keyword evidence="2" id="KW-0597">Phosphoprotein</keyword>
<dbReference type="Gene3D" id="2.30.29.30">
    <property type="entry name" value="Pleckstrin-homology domain (PH domain)/Phosphotyrosine-binding domain (PTB)"/>
    <property type="match status" value="1"/>
</dbReference>
<feature type="compositionally biased region" description="Low complexity" evidence="3">
    <location>
        <begin position="2533"/>
        <end position="2553"/>
    </location>
</feature>
<dbReference type="Pfam" id="PF00616">
    <property type="entry name" value="RasGAP"/>
    <property type="match status" value="1"/>
</dbReference>
<feature type="region of interest" description="Disordered" evidence="3">
    <location>
        <begin position="2726"/>
        <end position="2793"/>
    </location>
</feature>
<accession>A0ABP0FEB1</accession>
<sequence>MANHRPREWISAVLSRFDKLLAATVTQNASLSGQFEKHKECLITTSQTDCATIISGLTNSLKKLFSIRIYGERQEHRLYAAQIIVLDLLEKCITTKDSTLQDDSNLMKQLLPEICQLLHQPLNDKPVLTQLQASASRVLYCISQNNFNVVFSRISTRIHDLNMDDLADLSDLDLLQHIYIDLSRITKLLEDIVHRFRSLRKSVQNVLLSSLEKTLWNWLSSYPAELSILFNTETVSTISSQEQQETSNQLLQRMSREDQQNKIMQLSSAAEKLFDLLDMFTDGSKKKAASCWPLQTTLLIFCPDILRQIADGTENAKSSKHELFIQLRKTVVGRHIQENCSDSYIRLLKAASCIKPRDNNPHSLHKLVNGFLPDLQTYLFENGLKYFSKTCDQEPLIECFVSSFRLYPNKDNLARLCASSNSSVHLKMVFVQALHCISTQPCLDWWPHIDQLYVYGSDIRKIFHDCVTKVQGHPYSSPRSSQSLLREKMERMNVGLKRTQDEQPNNKDLLQVIIQLIQGHPSILLKNLGTTNAQIHSEVTQFFKLLVSLFTVQSNASIQLSFESLNALLSLHNPQVIPLWNPESLVHTFTQVSSSMLEFVCEKLLMNQMTTSPEISSHALKWIQEILACRVDFFIQNPDKMNYSQKSEAVKKAQVKLEVTLLGHLWNSDTDVVLLALSCFQFLHEEFELRCTRDDYFGTRSHHENCELYQNLAMAAMTLSGNKTIQEKVTSILLHVQKFSPACLETWEDLREKWEKRISLWLSLKQNREDAACSSSAGESPTALKQGSRKSIITKQDVLDWVNMTRFLCALGGVCIKITETQIATGTSNLAGDRRISTSSALSSSATSTPVGGASDHIFPDKNFNGKNTVSVTHVNKFINNLLTLLGNCNTRKQDINDAIRDLLGVSLHPALYPTLFQQINLLLKSTLFSSSCHQIQLNMNNDLFIQYIISVLKSIFEHCSEMDADYLSEESIESTVLLIVRYVRHTGGSNPNFAVQLRIKFCKMVAEMMNRKNDLFFLSEIQFRNKLVEHLTDWMMTSSQTVSLHKSDFRDLDESATVAVGMLLNGLPLHPDEGDGGDVPHAKSQLFLKYFTLFMKLLGECRDEFTDSDIIEDDILNTHQTIALRDALILAMSNLLSANIEYGLVHAMSLAYHNDVQTRAAFLEVLIKILQQGTCGFNSLGDSVLAERFERLVELVTMMGDNGELPIANGLASVVHTTYADELARVFVTLFDAKHLLYQLLWNMFTKEVEEADSVQTLFRGNSLASKIMTFCFKVYGASYLHNLMEPLMAWSLTPEVASLQYDVDQKRIPPGVDIMQCRANLQKLTERFFSRIMTSTDKFPPQLKSVCHCLYQVVSQRFHDSGTGAVASAVFLRFLNPAIATPYDCGLCDKRPPPNLAKAFKFMCKIMQNIANHVLFTKEEHMKHFNDFVRARFDICQQFFMQISTPECSSSENIVHNTSYMNDTNVAALHRLLWNDQEKIGKFLAKSRNAKAVGRRPFDKMVTLLAYLGPPEYTRPVLETRITGQNITPCKFEELMTKRKAADSEEYKMVKGLNIFYQFGRSKMGYPVFYYIARRYVAANIREDILMFYILQALKPYSARKFDIIVDLTHVSQKNSLRLLSNWLVVYPQTIYKNLDNTYIYNPNTWFREYVKYNESTFNLIKEHKGIQFIEELSELQKFIELDRQKIPSATRGLDEDLTVYCNAFRSGNTKVHIKVGSKAVQITMVERTKVLGYDVILNDIYYSNEIELIHPSEESASFGFTISVGNSVLLFTHPEASKILEDIRHIRARWELTQPQPEISTHHKISAKDVPGTLLNMALLNFGCSHPMVRLSAYNLLCCLTKSFYLQLEGRLCESEGLCIPANNTLFIVSISNTLAKNESHLTLEFLKECITGFCSSSDKLKNLCLEYMEPWLFNLPAFSNADETKRSKVKAIIGQLIELTIAEKNFYPSVQTKIWDNLGKMSVLIDMILESFIETSSQGGLGSVKAEVMADTSVALAANNMKLVSSKIINRLCHIVDKTSLRPTPTLEKHKNWDEIAILARYLLMLSFNNNLDVATHLPYLFHLVSLLLSTGPASLRASIHGLVINIIHSLLTCRQLEFQDDTQRILRLSLTGFDLPKFYQFFGIPNVKSAADTAFKPESFVQDTPPQDSSAVAATSSSIADDLVNLSFLDEVVDALLEVMEACTKHMPAADWLYDWQELTQKFAFQYNPSLQPRALVVMGCISKRVSKRQIKQIFEIMGRSLECNADPVLFEATIICLTRLQHILSANHEFHCIFFWIGICAMQLNEEKLYSSGVALVEQNLHHLHEMGAFILQAPSAVLMHCRASVEACFQQLDVAVNIDFKSNFHYAFVIHLIKGFRHSDSVVVARVIRVLEFSLELVARYRSCHKYEVNPDSVPYLAALLPVSVEVKRHCVSRKKSESSSIASHNSSSSSKVSNGPRPAGITSGQIGLGQVDDLETNSDSGSHSSRSLQNCIPEDQVAPSVTHRTANVSCESRRSLDKKATMKLSKRPDKDCGTTPPKLRRVGEGSLDSDSSTSSGSHATSSSVRSSRRKHSIDPTNNVLLDDEILDQKSQALLLSLLASQVKQTPTNADVHVVYEYIAQASVAFPAVFPIVYSLIDNKINNVLLHCEDTLILSHVQLVVHNALLYKEPDQTHRHRSYLQSIGFGGMWRFTSPFAKVASLENASIIVKSIDAFMTIFMADIPGLTPVSSRQSLNSALSATSADGIRDSESGESDTSAMDDDGHVVRKVGTSHSQPSVQSAQPLGSAPKSGSFRNKGPKLTIKLPT</sequence>
<feature type="domain" description="CRAL-TRIO" evidence="5">
    <location>
        <begin position="1545"/>
        <end position="1701"/>
    </location>
</feature>
<evidence type="ECO:0000313" key="6">
    <source>
        <dbReference type="EMBL" id="CAK8676612.1"/>
    </source>
</evidence>
<comment type="caution">
    <text evidence="6">The sequence shown here is derived from an EMBL/GenBank/DDBJ whole genome shotgun (WGS) entry which is preliminary data.</text>
</comment>
<proteinExistence type="predicted"/>
<dbReference type="Gene3D" id="3.40.525.10">
    <property type="entry name" value="CRAL-TRIO lipid binding domain"/>
    <property type="match status" value="1"/>
</dbReference>
<dbReference type="Pfam" id="PF13716">
    <property type="entry name" value="CRAL_TRIO_2"/>
    <property type="match status" value="1"/>
</dbReference>
<evidence type="ECO:0000256" key="3">
    <source>
        <dbReference type="SAM" id="MobiDB-lite"/>
    </source>
</evidence>
<reference evidence="6 7" key="1">
    <citation type="submission" date="2024-02" db="EMBL/GenBank/DDBJ databases">
        <authorList>
            <person name="Daric V."/>
            <person name="Darras S."/>
        </authorList>
    </citation>
    <scope>NUCLEOTIDE SEQUENCE [LARGE SCALE GENOMIC DNA]</scope>
</reference>
<dbReference type="CDD" id="cd00170">
    <property type="entry name" value="SEC14"/>
    <property type="match status" value="1"/>
</dbReference>
<dbReference type="InterPro" id="IPR001936">
    <property type="entry name" value="RasGAP_dom"/>
</dbReference>
<feature type="compositionally biased region" description="Low complexity" evidence="3">
    <location>
        <begin position="2426"/>
        <end position="2441"/>
    </location>
</feature>
<keyword evidence="7" id="KW-1185">Reference proteome</keyword>
<dbReference type="InterPro" id="IPR036865">
    <property type="entry name" value="CRAL-TRIO_dom_sf"/>
</dbReference>
<feature type="region of interest" description="Disordered" evidence="3">
    <location>
        <begin position="2423"/>
        <end position="2563"/>
    </location>
</feature>
<evidence type="ECO:0008006" key="8">
    <source>
        <dbReference type="Google" id="ProtNLM"/>
    </source>
</evidence>
<dbReference type="InterPro" id="IPR008936">
    <property type="entry name" value="Rho_GTPase_activation_prot"/>
</dbReference>
<evidence type="ECO:0000259" key="4">
    <source>
        <dbReference type="PROSITE" id="PS50018"/>
    </source>
</evidence>
<dbReference type="SMART" id="SM00323">
    <property type="entry name" value="RasGAP"/>
    <property type="match status" value="1"/>
</dbReference>
<dbReference type="PANTHER" id="PTHR10194:SF142">
    <property type="entry name" value="NEUROFIBROMIN"/>
    <property type="match status" value="1"/>
</dbReference>
<dbReference type="InterPro" id="IPR016024">
    <property type="entry name" value="ARM-type_fold"/>
</dbReference>
<evidence type="ECO:0000256" key="1">
    <source>
        <dbReference type="ARBA" id="ARBA00022468"/>
    </source>
</evidence>
<feature type="compositionally biased region" description="Basic and acidic residues" evidence="3">
    <location>
        <begin position="2499"/>
        <end position="2520"/>
    </location>
</feature>
<dbReference type="CDD" id="cd05130">
    <property type="entry name" value="RasGAP_Neurofibromin"/>
    <property type="match status" value="1"/>
</dbReference>
<dbReference type="SUPFAM" id="SSF48371">
    <property type="entry name" value="ARM repeat"/>
    <property type="match status" value="1"/>
</dbReference>
<dbReference type="EMBL" id="CAWYQH010000035">
    <property type="protein sequence ID" value="CAK8676612.1"/>
    <property type="molecule type" value="Genomic_DNA"/>
</dbReference>
<feature type="compositionally biased region" description="Polar residues" evidence="3">
    <location>
        <begin position="2758"/>
        <end position="2770"/>
    </location>
</feature>
<evidence type="ECO:0000313" key="7">
    <source>
        <dbReference type="Proteomes" id="UP001642483"/>
    </source>
</evidence>
<dbReference type="PANTHER" id="PTHR10194">
    <property type="entry name" value="RAS GTPASE-ACTIVATING PROTEINS"/>
    <property type="match status" value="1"/>
</dbReference>
<gene>
    <name evidence="6" type="ORF">CVLEPA_LOCUS6065</name>
</gene>
<dbReference type="SUPFAM" id="SSF48350">
    <property type="entry name" value="GTPase activation domain, GAP"/>
    <property type="match status" value="1"/>
</dbReference>
<dbReference type="PROSITE" id="PS50018">
    <property type="entry name" value="RAS_GTPASE_ACTIV_2"/>
    <property type="match status" value="1"/>
</dbReference>
<dbReference type="InterPro" id="IPR011993">
    <property type="entry name" value="PH-like_dom_sf"/>
</dbReference>
<organism evidence="6 7">
    <name type="scientific">Clavelina lepadiformis</name>
    <name type="common">Light-bulb sea squirt</name>
    <name type="synonym">Ascidia lepadiformis</name>
    <dbReference type="NCBI Taxonomy" id="159417"/>
    <lineage>
        <taxon>Eukaryota</taxon>
        <taxon>Metazoa</taxon>
        <taxon>Chordata</taxon>
        <taxon>Tunicata</taxon>
        <taxon>Ascidiacea</taxon>
        <taxon>Aplousobranchia</taxon>
        <taxon>Clavelinidae</taxon>
        <taxon>Clavelina</taxon>
    </lineage>
</organism>
<dbReference type="PROSITE" id="PS50191">
    <property type="entry name" value="CRAL_TRIO"/>
    <property type="match status" value="1"/>
</dbReference>
<dbReference type="Pfam" id="PF21877">
    <property type="entry name" value="PH_NF1"/>
    <property type="match status" value="1"/>
</dbReference>
<dbReference type="InterPro" id="IPR039360">
    <property type="entry name" value="Ras_GTPase"/>
</dbReference>
<dbReference type="InterPro" id="IPR001251">
    <property type="entry name" value="CRAL-TRIO_dom"/>
</dbReference>
<protein>
    <recommendedName>
        <fullName evidence="8">Neurofibromin</fullName>
    </recommendedName>
</protein>
<dbReference type="InterPro" id="IPR054071">
    <property type="entry name" value="PH_NF1"/>
</dbReference>
<dbReference type="Gene3D" id="1.10.506.10">
    <property type="entry name" value="GTPase Activation - p120gap, domain 1"/>
    <property type="match status" value="2"/>
</dbReference>
<evidence type="ECO:0000259" key="5">
    <source>
        <dbReference type="PROSITE" id="PS50191"/>
    </source>
</evidence>
<feature type="compositionally biased region" description="Polar residues" evidence="3">
    <location>
        <begin position="2465"/>
        <end position="2478"/>
    </location>
</feature>
<dbReference type="Proteomes" id="UP001642483">
    <property type="component" value="Unassembled WGS sequence"/>
</dbReference>
<name>A0ABP0FEB1_CLALP</name>
<feature type="domain" description="Ras-GAP" evidence="4">
    <location>
        <begin position="1220"/>
        <end position="1414"/>
    </location>
</feature>
<evidence type="ECO:0000256" key="2">
    <source>
        <dbReference type="ARBA" id="ARBA00022553"/>
    </source>
</evidence>